<evidence type="ECO:0000313" key="2">
    <source>
        <dbReference type="EMBL" id="PZP42939.1"/>
    </source>
</evidence>
<organism evidence="2 3">
    <name type="scientific">Pseudopedobacter saltans</name>
    <dbReference type="NCBI Taxonomy" id="151895"/>
    <lineage>
        <taxon>Bacteria</taxon>
        <taxon>Pseudomonadati</taxon>
        <taxon>Bacteroidota</taxon>
        <taxon>Sphingobacteriia</taxon>
        <taxon>Sphingobacteriales</taxon>
        <taxon>Sphingobacteriaceae</taxon>
        <taxon>Pseudopedobacter</taxon>
    </lineage>
</organism>
<name>A0A2W5GLK3_9SPHI</name>
<sequence>MKTAKELLLAYLENIQNADETIKLFADDAAIELPYLESLGNPGRWTCKETLYNFLKGLPNAFIGFKFKNIQIHIETPDQVFGEYEVDCIAASTGKTYRQHYMGRLVAKDGKIQLIREALDLIQVAKSTLPNGLADLSNK</sequence>
<dbReference type="Gene3D" id="3.10.450.50">
    <property type="match status" value="1"/>
</dbReference>
<accession>A0A2W5GLK3</accession>
<dbReference type="EMBL" id="QFOI01000399">
    <property type="protein sequence ID" value="PZP42939.1"/>
    <property type="molecule type" value="Genomic_DNA"/>
</dbReference>
<comment type="caution">
    <text evidence="2">The sequence shown here is derived from an EMBL/GenBank/DDBJ whole genome shotgun (WGS) entry which is preliminary data.</text>
</comment>
<evidence type="ECO:0000259" key="1">
    <source>
        <dbReference type="Pfam" id="PF12680"/>
    </source>
</evidence>
<dbReference type="InterPro" id="IPR032710">
    <property type="entry name" value="NTF2-like_dom_sf"/>
</dbReference>
<reference evidence="2 3" key="1">
    <citation type="submission" date="2017-11" db="EMBL/GenBank/DDBJ databases">
        <title>Infants hospitalized years apart are colonized by the same room-sourced microbial strains.</title>
        <authorList>
            <person name="Brooks B."/>
            <person name="Olm M.R."/>
            <person name="Firek B.A."/>
            <person name="Baker R."/>
            <person name="Thomas B.C."/>
            <person name="Morowitz M.J."/>
            <person name="Banfield J.F."/>
        </authorList>
    </citation>
    <scope>NUCLEOTIDE SEQUENCE [LARGE SCALE GENOMIC DNA]</scope>
    <source>
        <strain evidence="2">S2_009_000_R2_76</strain>
    </source>
</reference>
<dbReference type="SUPFAM" id="SSF54427">
    <property type="entry name" value="NTF2-like"/>
    <property type="match status" value="1"/>
</dbReference>
<dbReference type="Pfam" id="PF12680">
    <property type="entry name" value="SnoaL_2"/>
    <property type="match status" value="1"/>
</dbReference>
<feature type="domain" description="SnoaL-like" evidence="1">
    <location>
        <begin position="16"/>
        <end position="113"/>
    </location>
</feature>
<evidence type="ECO:0000313" key="3">
    <source>
        <dbReference type="Proteomes" id="UP000249645"/>
    </source>
</evidence>
<gene>
    <name evidence="2" type="ORF">DI598_16340</name>
</gene>
<proteinExistence type="predicted"/>
<dbReference type="AlphaFoldDB" id="A0A2W5GLK3"/>
<dbReference type="Proteomes" id="UP000249645">
    <property type="component" value="Unassembled WGS sequence"/>
</dbReference>
<protein>
    <submittedName>
        <fullName evidence="2">Nuclear transport factor 2 family protein</fullName>
    </submittedName>
</protein>
<dbReference type="InterPro" id="IPR037401">
    <property type="entry name" value="SnoaL-like"/>
</dbReference>